<feature type="compositionally biased region" description="Basic residues" evidence="5">
    <location>
        <begin position="1"/>
        <end position="10"/>
    </location>
</feature>
<sequence>MVYKRGRTHRKVPDSLHDNSDDYSCQSTSPSARSLRKKVRWEGRPAATTTTTNEDSEPSSEEEPQTNEKVVYSTVNAVLEQVNPDLVLTSSHADDDFIDMLNRHNTVESADGTFQIRPFKEFLAAKGRDRLLSLNLFNHYTPGGDDLPPSSDIDSHSSSRPTNAYDFMTSRRAVTGDPAARRWSASVRLANFTSVEFSPLCMASIGALLDHIVRQKALSDCDDEGIGGLDIRNIETLAIEKSMQINADALLSLQVFETESHASVHSEKTKEGLSLFSILNGTKTTAGRALLRGWLLRPSLSPSEISSRHDAVECFVRPENVAVANVMHKHLKGIKNMPRIMSLMKDGKARLMDWQGLVKFTFSVTMLRDSLSELYSPDHVEIIKKLVAALDIPTFKEIGIKINEIIDWEESANHDRVCVRPHIDEDLDNRKFTYHGIDSVLSSVAEQISQTIPADYTTSLNVVYFPQLDLDVHIGDLHSTIVDRELEIIQELLEEVLVIFEAMTKACDVCAELDCLLSFGEASRLFDYRRPEIIEDNLVEIIQGRHPLQERVVDTFVANDAHLIGGAGIGANPNYPEDGRQWNSVLLCTGANACGKSVYMKQVHFISFRWTILLMHHKIALIQIMAQVGCFVPAESARLGIADKIFTRVATRESVSKLFTFSILIFRLLITCWDLDGAGLFCGVLRHLLNRGSECPKVLVATHFHDVFNEELLNPERVPVSFRHMQVMFTSGTGMISEAHSLGHSPSTSSSAPAPSFTTFGDGKDPVPVRPSEKITYLYRVAEGLSLDSHAAKCAHIFGIPSRIVERAQYVTNLLTTHKLSLLLDEQMSSDERADLEDAEAICRRFLKWDLKSAEEYGDGEVKARLGKVLGRDTDANDPQN</sequence>
<evidence type="ECO:0000259" key="7">
    <source>
        <dbReference type="SMART" id="SM00534"/>
    </source>
</evidence>
<evidence type="ECO:0008006" key="9">
    <source>
        <dbReference type="Google" id="ProtNLM"/>
    </source>
</evidence>
<feature type="domain" description="DNA mismatch repair proteins mutS family" evidence="7">
    <location>
        <begin position="583"/>
        <end position="813"/>
    </location>
</feature>
<organism evidence="8">
    <name type="scientific">Psilocybe cubensis</name>
    <name type="common">Psychedelic mushroom</name>
    <name type="synonym">Stropharia cubensis</name>
    <dbReference type="NCBI Taxonomy" id="181762"/>
    <lineage>
        <taxon>Eukaryota</taxon>
        <taxon>Fungi</taxon>
        <taxon>Dikarya</taxon>
        <taxon>Basidiomycota</taxon>
        <taxon>Agaricomycotina</taxon>
        <taxon>Agaricomycetes</taxon>
        <taxon>Agaricomycetidae</taxon>
        <taxon>Agaricales</taxon>
        <taxon>Agaricineae</taxon>
        <taxon>Strophariaceae</taxon>
        <taxon>Psilocybe</taxon>
    </lineage>
</organism>
<dbReference type="Gene3D" id="3.40.50.300">
    <property type="entry name" value="P-loop containing nucleotide triphosphate hydrolases"/>
    <property type="match status" value="2"/>
</dbReference>
<feature type="compositionally biased region" description="Basic and acidic residues" evidence="5">
    <location>
        <begin position="11"/>
        <end position="20"/>
    </location>
</feature>
<comment type="similarity">
    <text evidence="1">Belongs to the DNA mismatch repair MutS family.</text>
</comment>
<evidence type="ECO:0000259" key="6">
    <source>
        <dbReference type="SMART" id="SM00533"/>
    </source>
</evidence>
<dbReference type="GO" id="GO:0005634">
    <property type="term" value="C:nucleus"/>
    <property type="evidence" value="ECO:0007669"/>
    <property type="project" value="TreeGrafter"/>
</dbReference>
<dbReference type="PANTHER" id="PTHR11361">
    <property type="entry name" value="DNA MISMATCH REPAIR PROTEIN MUTS FAMILY MEMBER"/>
    <property type="match status" value="1"/>
</dbReference>
<keyword evidence="2" id="KW-0547">Nucleotide-binding</keyword>
<dbReference type="PANTHER" id="PTHR11361:SF20">
    <property type="entry name" value="MUTS PROTEIN HOMOLOG 5"/>
    <property type="match status" value="1"/>
</dbReference>
<dbReference type="EMBL" id="JAFIQS010000004">
    <property type="protein sequence ID" value="KAG5170683.1"/>
    <property type="molecule type" value="Genomic_DNA"/>
</dbReference>
<feature type="region of interest" description="Disordered" evidence="5">
    <location>
        <begin position="143"/>
        <end position="162"/>
    </location>
</feature>
<keyword evidence="4" id="KW-0238">DNA-binding</keyword>
<dbReference type="InterPro" id="IPR027417">
    <property type="entry name" value="P-loop_NTPase"/>
</dbReference>
<feature type="region of interest" description="Disordered" evidence="5">
    <location>
        <begin position="1"/>
        <end position="68"/>
    </location>
</feature>
<evidence type="ECO:0000256" key="3">
    <source>
        <dbReference type="ARBA" id="ARBA00022840"/>
    </source>
</evidence>
<keyword evidence="3" id="KW-0067">ATP-binding</keyword>
<dbReference type="InterPro" id="IPR007696">
    <property type="entry name" value="DNA_mismatch_repair_MutS_core"/>
</dbReference>
<feature type="compositionally biased region" description="Acidic residues" evidence="5">
    <location>
        <begin position="54"/>
        <end position="65"/>
    </location>
</feature>
<evidence type="ECO:0000256" key="5">
    <source>
        <dbReference type="SAM" id="MobiDB-lite"/>
    </source>
</evidence>
<name>A0A8H7Y3V9_PSICU</name>
<dbReference type="Pfam" id="PF00488">
    <property type="entry name" value="MutS_V"/>
    <property type="match status" value="1"/>
</dbReference>
<evidence type="ECO:0000256" key="2">
    <source>
        <dbReference type="ARBA" id="ARBA00022741"/>
    </source>
</evidence>
<dbReference type="GO" id="GO:0140664">
    <property type="term" value="F:ATP-dependent DNA damage sensor activity"/>
    <property type="evidence" value="ECO:0007669"/>
    <property type="project" value="InterPro"/>
</dbReference>
<dbReference type="AlphaFoldDB" id="A0A8H7Y3V9"/>
<dbReference type="InterPro" id="IPR036187">
    <property type="entry name" value="DNA_mismatch_repair_MutS_sf"/>
</dbReference>
<protein>
    <recommendedName>
        <fullName evidence="9">DNA mismatch repair proteins mutS family domain-containing protein</fullName>
    </recommendedName>
</protein>
<dbReference type="SMART" id="SM00533">
    <property type="entry name" value="MUTSd"/>
    <property type="match status" value="1"/>
</dbReference>
<dbReference type="GO" id="GO:0051026">
    <property type="term" value="P:chiasma assembly"/>
    <property type="evidence" value="ECO:0007669"/>
    <property type="project" value="TreeGrafter"/>
</dbReference>
<dbReference type="Pfam" id="PF05192">
    <property type="entry name" value="MutS_III"/>
    <property type="match status" value="1"/>
</dbReference>
<dbReference type="Gene3D" id="1.10.1420.10">
    <property type="match status" value="1"/>
</dbReference>
<accession>A0A8H7Y3V9</accession>
<evidence type="ECO:0000313" key="8">
    <source>
        <dbReference type="EMBL" id="KAG5170683.1"/>
    </source>
</evidence>
<dbReference type="GO" id="GO:0006298">
    <property type="term" value="P:mismatch repair"/>
    <property type="evidence" value="ECO:0007669"/>
    <property type="project" value="InterPro"/>
</dbReference>
<feature type="compositionally biased region" description="Low complexity" evidence="5">
    <location>
        <begin position="143"/>
        <end position="161"/>
    </location>
</feature>
<evidence type="ECO:0000256" key="1">
    <source>
        <dbReference type="ARBA" id="ARBA00006271"/>
    </source>
</evidence>
<gene>
    <name evidence="8" type="ORF">JR316_005074</name>
</gene>
<dbReference type="GO" id="GO:0005524">
    <property type="term" value="F:ATP binding"/>
    <property type="evidence" value="ECO:0007669"/>
    <property type="project" value="UniProtKB-KW"/>
</dbReference>
<reference evidence="8" key="1">
    <citation type="submission" date="2021-02" db="EMBL/GenBank/DDBJ databases">
        <title>Psilocybe cubensis genome.</title>
        <authorList>
            <person name="Mckernan K.J."/>
            <person name="Crawford S."/>
            <person name="Trippe A."/>
            <person name="Kane L.T."/>
            <person name="Mclaughlin S."/>
        </authorList>
    </citation>
    <scope>NUCLEOTIDE SEQUENCE [LARGE SCALE GENOMIC DNA]</scope>
    <source>
        <strain evidence="8">MGC-MH-2018</strain>
    </source>
</reference>
<proteinExistence type="inferred from homology"/>
<comment type="caution">
    <text evidence="8">The sequence shown here is derived from an EMBL/GenBank/DDBJ whole genome shotgun (WGS) entry which is preliminary data.</text>
</comment>
<feature type="compositionally biased region" description="Polar residues" evidence="5">
    <location>
        <begin position="22"/>
        <end position="32"/>
    </location>
</feature>
<feature type="compositionally biased region" description="Low complexity" evidence="5">
    <location>
        <begin position="745"/>
        <end position="760"/>
    </location>
</feature>
<dbReference type="SMART" id="SM00534">
    <property type="entry name" value="MUTSac"/>
    <property type="match status" value="1"/>
</dbReference>
<dbReference type="GO" id="GO:0030983">
    <property type="term" value="F:mismatched DNA binding"/>
    <property type="evidence" value="ECO:0007669"/>
    <property type="project" value="InterPro"/>
</dbReference>
<feature type="domain" description="DNA mismatch repair protein MutS core" evidence="6">
    <location>
        <begin position="270"/>
        <end position="552"/>
    </location>
</feature>
<dbReference type="InterPro" id="IPR000432">
    <property type="entry name" value="DNA_mismatch_repair_MutS_C"/>
</dbReference>
<evidence type="ECO:0000256" key="4">
    <source>
        <dbReference type="ARBA" id="ARBA00023125"/>
    </source>
</evidence>
<dbReference type="InterPro" id="IPR045076">
    <property type="entry name" value="MutS"/>
</dbReference>
<dbReference type="SUPFAM" id="SSF52540">
    <property type="entry name" value="P-loop containing nucleoside triphosphate hydrolases"/>
    <property type="match status" value="1"/>
</dbReference>
<feature type="region of interest" description="Disordered" evidence="5">
    <location>
        <begin position="741"/>
        <end position="765"/>
    </location>
</feature>
<dbReference type="SUPFAM" id="SSF48334">
    <property type="entry name" value="DNA repair protein MutS, domain III"/>
    <property type="match status" value="1"/>
</dbReference>